<keyword evidence="3" id="KW-1185">Reference proteome</keyword>
<evidence type="ECO:0000313" key="3">
    <source>
        <dbReference type="Proteomes" id="UP000093695"/>
    </source>
</evidence>
<gene>
    <name evidence="2" type="ORF">SD37_26225</name>
</gene>
<dbReference type="EMBL" id="CP016174">
    <property type="protein sequence ID" value="ANN18773.1"/>
    <property type="molecule type" value="Genomic_DNA"/>
</dbReference>
<dbReference type="eggNOG" id="COG1748">
    <property type="taxonomic scope" value="Bacteria"/>
</dbReference>
<dbReference type="KEGG" id="aori:SD37_26225"/>
<accession>A0A193C307</accession>
<protein>
    <submittedName>
        <fullName evidence="2">Saccharopine dehydrogenase</fullName>
    </submittedName>
</protein>
<dbReference type="Pfam" id="PF03435">
    <property type="entry name" value="Sacchrp_dh_NADP"/>
    <property type="match status" value="1"/>
</dbReference>
<dbReference type="RefSeq" id="WP_044849809.1">
    <property type="nucleotide sequence ID" value="NZ_CP016174.1"/>
</dbReference>
<dbReference type="InterPro" id="IPR036291">
    <property type="entry name" value="NAD(P)-bd_dom_sf"/>
</dbReference>
<dbReference type="Gene3D" id="3.40.50.720">
    <property type="entry name" value="NAD(P)-binding Rossmann-like Domain"/>
    <property type="match status" value="1"/>
</dbReference>
<dbReference type="STRING" id="31958.SD37_26225"/>
<dbReference type="PANTHER" id="PTHR43796">
    <property type="entry name" value="CARBOXYNORSPERMIDINE SYNTHASE"/>
    <property type="match status" value="1"/>
</dbReference>
<evidence type="ECO:0000259" key="1">
    <source>
        <dbReference type="Pfam" id="PF03435"/>
    </source>
</evidence>
<dbReference type="SUPFAM" id="SSF51735">
    <property type="entry name" value="NAD(P)-binding Rossmann-fold domains"/>
    <property type="match status" value="1"/>
</dbReference>
<dbReference type="AlphaFoldDB" id="A0A193C307"/>
<dbReference type="Proteomes" id="UP000093695">
    <property type="component" value="Chromosome"/>
</dbReference>
<feature type="domain" description="Saccharopine dehydrogenase NADP binding" evidence="1">
    <location>
        <begin position="4"/>
        <end position="126"/>
    </location>
</feature>
<evidence type="ECO:0000313" key="2">
    <source>
        <dbReference type="EMBL" id="ANN18773.1"/>
    </source>
</evidence>
<name>A0A193C307_AMYOR</name>
<organism evidence="2 3">
    <name type="scientific">Amycolatopsis orientalis</name>
    <name type="common">Nocardia orientalis</name>
    <dbReference type="NCBI Taxonomy" id="31958"/>
    <lineage>
        <taxon>Bacteria</taxon>
        <taxon>Bacillati</taxon>
        <taxon>Actinomycetota</taxon>
        <taxon>Actinomycetes</taxon>
        <taxon>Pseudonocardiales</taxon>
        <taxon>Pseudonocardiaceae</taxon>
        <taxon>Amycolatopsis</taxon>
    </lineage>
</organism>
<dbReference type="InterPro" id="IPR005097">
    <property type="entry name" value="Sacchrp_dh_NADP-bd"/>
</dbReference>
<dbReference type="PANTHER" id="PTHR43796:SF2">
    <property type="entry name" value="CARBOXYNORSPERMIDINE SYNTHASE"/>
    <property type="match status" value="1"/>
</dbReference>
<dbReference type="Gene3D" id="3.30.360.10">
    <property type="entry name" value="Dihydrodipicolinate Reductase, domain 2"/>
    <property type="match status" value="1"/>
</dbReference>
<sequence>MRVLALGGAGEMGAAAAAVLAAAGSVTEVVIADRDLSRATAVADSLGAKVSARRSDATDHAGLVTAMKRFDLVVNTVGPFFRFGVPVLTAAIEAGCDYIDICDDPEPTLRMLELGEQAEAAGVCALIGTGASPGIASMLAVRAARELDTVETILTGWNIGAAPPETPYPGTGPSAAVVHMMEQISGTIPMLREGRLVRRPALEKVEWIHPGLGTLSGRTVGHPEAVTLHRAFPSLRDSTNVCVGDKAALTLLAGLRRFIDAGALTLDRAARLLERAEKLLSTTTSDIFKQGTPPPLFAVATGIRHGSPGIAATILANTPGFTMAAATGVPLAVSALLIPAARRPGVHTQETLIDPDDFFTALAAHCIGSPPPARMTATTTSWAGELENKRAFDTSLLTALMTP</sequence>
<reference evidence="2 3" key="1">
    <citation type="journal article" date="2015" name="Genome Announc.">
        <title>Draft Genome Sequence of Norvancomycin-Producing Strain Amycolatopsis orientalis CPCC200066.</title>
        <authorList>
            <person name="Lei X."/>
            <person name="Yuan F."/>
            <person name="Shi Y."/>
            <person name="Li X."/>
            <person name="Wang L."/>
            <person name="Hong B."/>
        </authorList>
    </citation>
    <scope>NUCLEOTIDE SEQUENCE [LARGE SCALE GENOMIC DNA]</scope>
    <source>
        <strain evidence="2 3">B-37</strain>
    </source>
</reference>
<proteinExistence type="predicted"/>